<feature type="domain" description="Penicillin-binding protein dimerisation" evidence="16">
    <location>
        <begin position="69"/>
        <end position="239"/>
    </location>
</feature>
<comment type="similarity">
    <text evidence="3">Belongs to the transpeptidase family.</text>
</comment>
<evidence type="ECO:0000256" key="11">
    <source>
        <dbReference type="ARBA" id="ARBA00022989"/>
    </source>
</evidence>
<dbReference type="InterPro" id="IPR001460">
    <property type="entry name" value="PCN-bd_Tpept"/>
</dbReference>
<evidence type="ECO:0000256" key="7">
    <source>
        <dbReference type="ARBA" id="ARBA00022692"/>
    </source>
</evidence>
<keyword evidence="17" id="KW-0121">Carboxypeptidase</keyword>
<evidence type="ECO:0000256" key="1">
    <source>
        <dbReference type="ARBA" id="ARBA00004167"/>
    </source>
</evidence>
<keyword evidence="4" id="KW-1003">Cell membrane</keyword>
<keyword evidence="6" id="KW-0645">Protease</keyword>
<keyword evidence="10" id="KW-0573">Peptidoglycan synthesis</keyword>
<keyword evidence="18" id="KW-1185">Reference proteome</keyword>
<dbReference type="PANTHER" id="PTHR30627:SF2">
    <property type="entry name" value="PEPTIDOGLYCAN D,D-TRANSPEPTIDASE MRDA"/>
    <property type="match status" value="1"/>
</dbReference>
<dbReference type="EMBL" id="JAQOSQ010000001">
    <property type="protein sequence ID" value="MDJ1182050.1"/>
    <property type="molecule type" value="Genomic_DNA"/>
</dbReference>
<dbReference type="Proteomes" id="UP001232992">
    <property type="component" value="Unassembled WGS sequence"/>
</dbReference>
<evidence type="ECO:0000256" key="6">
    <source>
        <dbReference type="ARBA" id="ARBA00022670"/>
    </source>
</evidence>
<evidence type="ECO:0000256" key="5">
    <source>
        <dbReference type="ARBA" id="ARBA00022519"/>
    </source>
</evidence>
<dbReference type="InterPro" id="IPR005311">
    <property type="entry name" value="PBP_dimer"/>
</dbReference>
<proteinExistence type="inferred from homology"/>
<dbReference type="Gene3D" id="3.30.1390.30">
    <property type="entry name" value="Penicillin-binding protein 2a, domain 3"/>
    <property type="match status" value="1"/>
</dbReference>
<dbReference type="Pfam" id="PF03717">
    <property type="entry name" value="PBP_dimer"/>
    <property type="match status" value="1"/>
</dbReference>
<evidence type="ECO:0000313" key="18">
    <source>
        <dbReference type="Proteomes" id="UP001232992"/>
    </source>
</evidence>
<keyword evidence="13" id="KW-0961">Cell wall biogenesis/degradation</keyword>
<evidence type="ECO:0000256" key="9">
    <source>
        <dbReference type="ARBA" id="ARBA00022960"/>
    </source>
</evidence>
<comment type="caution">
    <text evidence="17">The sequence shown here is derived from an EMBL/GenBank/DDBJ whole genome shotgun (WGS) entry which is preliminary data.</text>
</comment>
<dbReference type="InterPro" id="IPR036138">
    <property type="entry name" value="PBP_dimer_sf"/>
</dbReference>
<keyword evidence="5" id="KW-0997">Cell inner membrane</keyword>
<evidence type="ECO:0000256" key="2">
    <source>
        <dbReference type="ARBA" id="ARBA00004236"/>
    </source>
</evidence>
<evidence type="ECO:0000256" key="10">
    <source>
        <dbReference type="ARBA" id="ARBA00022984"/>
    </source>
</evidence>
<sequence>MTLTKSYAIPTTRTTERTIGRNYQGLVMLLLITVGLLGGLGSRLMQLQLVEGQNYEQDAKNNRIRVIPKQPGRGKILDRNGTILAGSSLSHSVYLWPLASRKTEWPTTLKRISEVLSIPESEIEERLANAEYTSPYLLRIARGLTPQQVTALAEYSRELEGIEIDVEAAREYPYGEVASHVLGYTGEVDEEGLERTENQGYRLGDIIGQMGIEAALEKELRGGWGGREVEVDSKGQVVRILDHKSSQSGDDVRLTLDLELQMAAEAALGGMTGAIVAMNPQNGEVLAMASNPRFNPNIFSTRISEAEWKKLQGKDHPFVNRAIQGFAPASTFKIVTTAAAIESGTYSPHTVLATFPYLKVGSIKFWDWNQAGFGPLGFRGAMAWSSDTFFYQIALGIGGETLIEWTRKFGFGRKTGIELAQEESAGLVADDAWKRENIGQEWFVGDTVNMSIGQGYLLASPLQVAVMFAVAANGGDLVKPHLVKTDDDDSVWREPVGLSDVTVEILQSGLRRVVSSGTGTKMNTLSLPANAGKTGTAEDPPRLSHSWYGGYAPLDKPEVVIVAFGQNSGGGGGKVAAPKVRQVMEAYFDLKKRRASGETP</sequence>
<dbReference type="EC" id="3.4.16.4" evidence="17"/>
<gene>
    <name evidence="17" type="primary">mrdA</name>
    <name evidence="17" type="ORF">PMH09_02475</name>
</gene>
<dbReference type="GO" id="GO:0009002">
    <property type="term" value="F:serine-type D-Ala-D-Ala carboxypeptidase activity"/>
    <property type="evidence" value="ECO:0007669"/>
    <property type="project" value="UniProtKB-EC"/>
</dbReference>
<evidence type="ECO:0000259" key="16">
    <source>
        <dbReference type="Pfam" id="PF03717"/>
    </source>
</evidence>
<keyword evidence="12 14" id="KW-0472">Membrane</keyword>
<dbReference type="Pfam" id="PF00905">
    <property type="entry name" value="Transpeptidase"/>
    <property type="match status" value="1"/>
</dbReference>
<dbReference type="InterPro" id="IPR050515">
    <property type="entry name" value="Beta-lactam/transpept"/>
</dbReference>
<name>A0ABT7BS97_9CYAN</name>
<evidence type="ECO:0000256" key="14">
    <source>
        <dbReference type="SAM" id="Phobius"/>
    </source>
</evidence>
<dbReference type="InterPro" id="IPR012338">
    <property type="entry name" value="Beta-lactam/transpept-like"/>
</dbReference>
<evidence type="ECO:0000256" key="12">
    <source>
        <dbReference type="ARBA" id="ARBA00023136"/>
    </source>
</evidence>
<comment type="subcellular location">
    <subcellularLocation>
        <location evidence="2">Cell membrane</location>
    </subcellularLocation>
    <subcellularLocation>
        <location evidence="1">Membrane</location>
        <topology evidence="1">Single-pass membrane protein</topology>
    </subcellularLocation>
</comment>
<dbReference type="SUPFAM" id="SSF56519">
    <property type="entry name" value="Penicillin binding protein dimerisation domain"/>
    <property type="match status" value="1"/>
</dbReference>
<evidence type="ECO:0000256" key="13">
    <source>
        <dbReference type="ARBA" id="ARBA00023316"/>
    </source>
</evidence>
<keyword evidence="11 14" id="KW-1133">Transmembrane helix</keyword>
<evidence type="ECO:0000256" key="3">
    <source>
        <dbReference type="ARBA" id="ARBA00007171"/>
    </source>
</evidence>
<accession>A0ABT7BS97</accession>
<dbReference type="Gene3D" id="3.90.1310.10">
    <property type="entry name" value="Penicillin-binding protein 2a (Domain 2)"/>
    <property type="match status" value="1"/>
</dbReference>
<keyword evidence="7 14" id="KW-0812">Transmembrane</keyword>
<keyword evidence="8 17" id="KW-0378">Hydrolase</keyword>
<dbReference type="NCBIfam" id="TIGR03423">
    <property type="entry name" value="pbp2_mrdA"/>
    <property type="match status" value="1"/>
</dbReference>
<keyword evidence="9" id="KW-0133">Cell shape</keyword>
<reference evidence="17 18" key="1">
    <citation type="submission" date="2023-01" db="EMBL/GenBank/DDBJ databases">
        <title>Novel diversity within Roseofilum (Cyanobacteria; Desertifilaceae) from marine benthic mats with descriptions of four novel species.</title>
        <authorList>
            <person name="Wang Y."/>
            <person name="Berthold D.E."/>
            <person name="Hu J."/>
            <person name="Lefler F.W."/>
            <person name="Laughinghouse H.D. IV."/>
        </authorList>
    </citation>
    <scope>NUCLEOTIDE SEQUENCE [LARGE SCALE GENOMIC DNA]</scope>
    <source>
        <strain evidence="17 18">BLCC-M143</strain>
    </source>
</reference>
<dbReference type="Gene3D" id="3.40.710.10">
    <property type="entry name" value="DD-peptidase/beta-lactamase superfamily"/>
    <property type="match status" value="1"/>
</dbReference>
<evidence type="ECO:0000259" key="15">
    <source>
        <dbReference type="Pfam" id="PF00905"/>
    </source>
</evidence>
<evidence type="ECO:0000256" key="8">
    <source>
        <dbReference type="ARBA" id="ARBA00022801"/>
    </source>
</evidence>
<evidence type="ECO:0000256" key="4">
    <source>
        <dbReference type="ARBA" id="ARBA00022475"/>
    </source>
</evidence>
<dbReference type="InterPro" id="IPR017790">
    <property type="entry name" value="Penicillin-binding_protein_2"/>
</dbReference>
<feature type="domain" description="Penicillin-binding protein transpeptidase" evidence="15">
    <location>
        <begin position="273"/>
        <end position="585"/>
    </location>
</feature>
<dbReference type="PANTHER" id="PTHR30627">
    <property type="entry name" value="PEPTIDOGLYCAN D,D-TRANSPEPTIDASE"/>
    <property type="match status" value="1"/>
</dbReference>
<organism evidence="17 18">
    <name type="scientific">Roseofilum casamattae BLCC-M143</name>
    <dbReference type="NCBI Taxonomy" id="3022442"/>
    <lineage>
        <taxon>Bacteria</taxon>
        <taxon>Bacillati</taxon>
        <taxon>Cyanobacteriota</taxon>
        <taxon>Cyanophyceae</taxon>
        <taxon>Desertifilales</taxon>
        <taxon>Desertifilaceae</taxon>
        <taxon>Roseofilum</taxon>
        <taxon>Roseofilum casamattae</taxon>
    </lineage>
</organism>
<evidence type="ECO:0000313" key="17">
    <source>
        <dbReference type="EMBL" id="MDJ1182050.1"/>
    </source>
</evidence>
<dbReference type="SUPFAM" id="SSF56601">
    <property type="entry name" value="beta-lactamase/transpeptidase-like"/>
    <property type="match status" value="1"/>
</dbReference>
<feature type="transmembrane region" description="Helical" evidence="14">
    <location>
        <begin position="26"/>
        <end position="45"/>
    </location>
</feature>
<protein>
    <submittedName>
        <fullName evidence="17">Penicillin-binding protein 2</fullName>
        <ecNumber evidence="17">3.4.16.4</ecNumber>
    </submittedName>
</protein>
<dbReference type="RefSeq" id="WP_283756699.1">
    <property type="nucleotide sequence ID" value="NZ_JAQOSQ010000001.1"/>
</dbReference>